<dbReference type="KEGG" id="aser:Asera_07610"/>
<dbReference type="Pfam" id="PF13350">
    <property type="entry name" value="Y_phosphatase3"/>
    <property type="match status" value="1"/>
</dbReference>
<organism evidence="1 2">
    <name type="scientific">Actinocatenispora sera</name>
    <dbReference type="NCBI Taxonomy" id="390989"/>
    <lineage>
        <taxon>Bacteria</taxon>
        <taxon>Bacillati</taxon>
        <taxon>Actinomycetota</taxon>
        <taxon>Actinomycetes</taxon>
        <taxon>Micromonosporales</taxon>
        <taxon>Micromonosporaceae</taxon>
        <taxon>Actinocatenispora</taxon>
    </lineage>
</organism>
<proteinExistence type="predicted"/>
<sequence length="49" mass="5595">MRALRWRTSLGAVAFDEVDGLYPSFDDYLHDGLDLSDATITALRARFLY</sequence>
<keyword evidence="2" id="KW-1185">Reference proteome</keyword>
<dbReference type="AlphaFoldDB" id="A0A810KTU0"/>
<dbReference type="GO" id="GO:0004721">
    <property type="term" value="F:phosphoprotein phosphatase activity"/>
    <property type="evidence" value="ECO:0007669"/>
    <property type="project" value="InterPro"/>
</dbReference>
<dbReference type="InterPro" id="IPR026893">
    <property type="entry name" value="Tyr/Ser_Pase_IphP-type"/>
</dbReference>
<gene>
    <name evidence="1" type="ORF">Asera_07610</name>
</gene>
<dbReference type="RefSeq" id="WP_157035195.1">
    <property type="nucleotide sequence ID" value="NZ_AP023354.1"/>
</dbReference>
<name>A0A810KTU0_9ACTN</name>
<dbReference type="EMBL" id="AP023354">
    <property type="protein sequence ID" value="BCJ26653.1"/>
    <property type="molecule type" value="Genomic_DNA"/>
</dbReference>
<protein>
    <submittedName>
        <fullName evidence="1">Uncharacterized protein</fullName>
    </submittedName>
</protein>
<evidence type="ECO:0000313" key="2">
    <source>
        <dbReference type="Proteomes" id="UP000680750"/>
    </source>
</evidence>
<evidence type="ECO:0000313" key="1">
    <source>
        <dbReference type="EMBL" id="BCJ26653.1"/>
    </source>
</evidence>
<dbReference type="Proteomes" id="UP000680750">
    <property type="component" value="Chromosome"/>
</dbReference>
<dbReference type="OrthoDB" id="1188001at2"/>
<reference evidence="1" key="1">
    <citation type="submission" date="2020-08" db="EMBL/GenBank/DDBJ databases">
        <title>Whole genome shotgun sequence of Actinocatenispora sera NBRC 101916.</title>
        <authorList>
            <person name="Komaki H."/>
            <person name="Tamura T."/>
        </authorList>
    </citation>
    <scope>NUCLEOTIDE SEQUENCE</scope>
    <source>
        <strain evidence="1">NBRC 101916</strain>
    </source>
</reference>
<accession>A0A810KTU0</accession>